<dbReference type="PANTHER" id="PTHR22980:SF0">
    <property type="entry name" value="CENTROMERE PROTEIN S"/>
    <property type="match status" value="1"/>
</dbReference>
<dbReference type="Proteomes" id="UP000192578">
    <property type="component" value="Unassembled WGS sequence"/>
</dbReference>
<dbReference type="GO" id="GO:0006281">
    <property type="term" value="P:DNA repair"/>
    <property type="evidence" value="ECO:0007669"/>
    <property type="project" value="UniProtKB-KW"/>
</dbReference>
<proteinExistence type="inferred from homology"/>
<dbReference type="EMBL" id="MTYJ01000002">
    <property type="protein sequence ID" value="OQV25620.1"/>
    <property type="molecule type" value="Genomic_DNA"/>
</dbReference>
<dbReference type="OrthoDB" id="1872155at2759"/>
<evidence type="ECO:0000313" key="8">
    <source>
        <dbReference type="Proteomes" id="UP000192578"/>
    </source>
</evidence>
<dbReference type="GO" id="GO:0031297">
    <property type="term" value="P:replication fork processing"/>
    <property type="evidence" value="ECO:0007669"/>
    <property type="project" value="TreeGrafter"/>
</dbReference>
<accession>A0A1W0XDT1</accession>
<keyword evidence="5" id="KW-0234">DNA repair</keyword>
<name>A0A1W0XDT1_HYPEX</name>
<organism evidence="7 8">
    <name type="scientific">Hypsibius exemplaris</name>
    <name type="common">Freshwater tardigrade</name>
    <dbReference type="NCBI Taxonomy" id="2072580"/>
    <lineage>
        <taxon>Eukaryota</taxon>
        <taxon>Metazoa</taxon>
        <taxon>Ecdysozoa</taxon>
        <taxon>Tardigrada</taxon>
        <taxon>Eutardigrada</taxon>
        <taxon>Parachela</taxon>
        <taxon>Hypsibioidea</taxon>
        <taxon>Hypsibiidae</taxon>
        <taxon>Hypsibius</taxon>
    </lineage>
</organism>
<keyword evidence="8" id="KW-1185">Reference proteome</keyword>
<reference evidence="8" key="1">
    <citation type="submission" date="2017-01" db="EMBL/GenBank/DDBJ databases">
        <title>Comparative genomics of anhydrobiosis in the tardigrade Hypsibius dujardini.</title>
        <authorList>
            <person name="Yoshida Y."/>
            <person name="Koutsovoulos G."/>
            <person name="Laetsch D."/>
            <person name="Stevens L."/>
            <person name="Kumar S."/>
            <person name="Horikawa D."/>
            <person name="Ishino K."/>
            <person name="Komine S."/>
            <person name="Tomita M."/>
            <person name="Blaxter M."/>
            <person name="Arakawa K."/>
        </authorList>
    </citation>
    <scope>NUCLEOTIDE SEQUENCE [LARGE SCALE GENOMIC DNA]</scope>
    <source>
        <strain evidence="8">Z151</strain>
    </source>
</reference>
<feature type="region of interest" description="Disordered" evidence="6">
    <location>
        <begin position="1"/>
        <end position="21"/>
    </location>
</feature>
<evidence type="ECO:0000256" key="2">
    <source>
        <dbReference type="ARBA" id="ARBA00016400"/>
    </source>
</evidence>
<evidence type="ECO:0000256" key="3">
    <source>
        <dbReference type="ARBA" id="ARBA00022763"/>
    </source>
</evidence>
<comment type="caution">
    <text evidence="7">The sequence shown here is derived from an EMBL/GenBank/DDBJ whole genome shotgun (WGS) entry which is preliminary data.</text>
</comment>
<dbReference type="Pfam" id="PF15630">
    <property type="entry name" value="CENP-S"/>
    <property type="match status" value="1"/>
</dbReference>
<gene>
    <name evidence="7" type="ORF">BV898_00556</name>
</gene>
<dbReference type="PANTHER" id="PTHR22980">
    <property type="entry name" value="CORTISTATIN"/>
    <property type="match status" value="1"/>
</dbReference>
<comment type="similarity">
    <text evidence="1">Belongs to the TAF9 family. CENP-S/MHF1 subfamily.</text>
</comment>
<feature type="region of interest" description="Disordered" evidence="6">
    <location>
        <begin position="109"/>
        <end position="164"/>
    </location>
</feature>
<keyword evidence="3" id="KW-0227">DNA damage</keyword>
<dbReference type="GO" id="GO:0046982">
    <property type="term" value="F:protein heterodimerization activity"/>
    <property type="evidence" value="ECO:0007669"/>
    <property type="project" value="InterPro"/>
</dbReference>
<evidence type="ECO:0000256" key="1">
    <source>
        <dbReference type="ARBA" id="ARBA00006612"/>
    </source>
</evidence>
<sequence>MDKDKDDDKKGGCRKRDPKEAPMLRSAVHYTVYKLSEDFMQRSSMTLPKETVLAVADHIFLNMEQIGRDLEFFSKHARRMKVTPDDVKLLFRNAPDVGTHLDAVLRQREKEKRQARPLPAPKAKKQIGSRKVANTSRDAETNSRPASPGPRKEQENDAMDDDDF</sequence>
<dbReference type="GO" id="GO:0071821">
    <property type="term" value="C:FANCM-MHF complex"/>
    <property type="evidence" value="ECO:0007669"/>
    <property type="project" value="InterPro"/>
</dbReference>
<dbReference type="AlphaFoldDB" id="A0A1W0XDT1"/>
<dbReference type="GO" id="GO:0003677">
    <property type="term" value="F:DNA binding"/>
    <property type="evidence" value="ECO:0007669"/>
    <property type="project" value="UniProtKB-KW"/>
</dbReference>
<dbReference type="Gene3D" id="1.10.20.10">
    <property type="entry name" value="Histone, subunit A"/>
    <property type="match status" value="1"/>
</dbReference>
<evidence type="ECO:0000313" key="7">
    <source>
        <dbReference type="EMBL" id="OQV25620.1"/>
    </source>
</evidence>
<evidence type="ECO:0000256" key="4">
    <source>
        <dbReference type="ARBA" id="ARBA00023125"/>
    </source>
</evidence>
<evidence type="ECO:0000256" key="5">
    <source>
        <dbReference type="ARBA" id="ARBA00023204"/>
    </source>
</evidence>
<dbReference type="GO" id="GO:0000712">
    <property type="term" value="P:resolution of meiotic recombination intermediates"/>
    <property type="evidence" value="ECO:0007669"/>
    <property type="project" value="TreeGrafter"/>
</dbReference>
<dbReference type="InterPro" id="IPR009072">
    <property type="entry name" value="Histone-fold"/>
</dbReference>
<keyword evidence="4" id="KW-0238">DNA-binding</keyword>
<evidence type="ECO:0000256" key="6">
    <source>
        <dbReference type="SAM" id="MobiDB-lite"/>
    </source>
</evidence>
<protein>
    <recommendedName>
        <fullName evidence="2">Centromere protein S</fullName>
    </recommendedName>
</protein>
<dbReference type="CDD" id="cd22919">
    <property type="entry name" value="HFD_CENP-S"/>
    <property type="match status" value="1"/>
</dbReference>
<dbReference type="SUPFAM" id="SSF47113">
    <property type="entry name" value="Histone-fold"/>
    <property type="match status" value="1"/>
</dbReference>
<dbReference type="InterPro" id="IPR029003">
    <property type="entry name" value="CENP-S/Mhf1"/>
</dbReference>
<dbReference type="GO" id="GO:0003682">
    <property type="term" value="F:chromatin binding"/>
    <property type="evidence" value="ECO:0007669"/>
    <property type="project" value="TreeGrafter"/>
</dbReference>